<gene>
    <name evidence="1" type="ORF">BV22DRAFT_1102847</name>
</gene>
<reference evidence="1" key="1">
    <citation type="journal article" date="2021" name="New Phytol.">
        <title>Evolutionary innovations through gain and loss of genes in the ectomycorrhizal Boletales.</title>
        <authorList>
            <person name="Wu G."/>
            <person name="Miyauchi S."/>
            <person name="Morin E."/>
            <person name="Kuo A."/>
            <person name="Drula E."/>
            <person name="Varga T."/>
            <person name="Kohler A."/>
            <person name="Feng B."/>
            <person name="Cao Y."/>
            <person name="Lipzen A."/>
            <person name="Daum C."/>
            <person name="Hundley H."/>
            <person name="Pangilinan J."/>
            <person name="Johnson J."/>
            <person name="Barry K."/>
            <person name="LaButti K."/>
            <person name="Ng V."/>
            <person name="Ahrendt S."/>
            <person name="Min B."/>
            <person name="Choi I.G."/>
            <person name="Park H."/>
            <person name="Plett J.M."/>
            <person name="Magnuson J."/>
            <person name="Spatafora J.W."/>
            <person name="Nagy L.G."/>
            <person name="Henrissat B."/>
            <person name="Grigoriev I.V."/>
            <person name="Yang Z.L."/>
            <person name="Xu J."/>
            <person name="Martin F.M."/>
        </authorList>
    </citation>
    <scope>NUCLEOTIDE SEQUENCE</scope>
    <source>
        <strain evidence="1">KUC20120723A-06</strain>
    </source>
</reference>
<dbReference type="Proteomes" id="UP000790709">
    <property type="component" value="Unassembled WGS sequence"/>
</dbReference>
<sequence length="198" mass="21940">MPAEIRRKLVVVGDGACGKSCMLITFSKGKFPEGRVPTVYDSADVEVDGKKVKLSLWDTAGHDDYDRLQPLRYPDSHVILICFAVDSSYSLENVVEKWIAEVLHCCPGVPIIVVGCKKDLRRDPRAIEELRKAGARPTTPEEGLVVANKIGAMHYLECSARTGEGVQDVFRYAARVALLDRKSTRKGHMVIGNQKMRA</sequence>
<evidence type="ECO:0000313" key="2">
    <source>
        <dbReference type="Proteomes" id="UP000790709"/>
    </source>
</evidence>
<dbReference type="EMBL" id="MU266349">
    <property type="protein sequence ID" value="KAH7928787.1"/>
    <property type="molecule type" value="Genomic_DNA"/>
</dbReference>
<organism evidence="1 2">
    <name type="scientific">Leucogyrophana mollusca</name>
    <dbReference type="NCBI Taxonomy" id="85980"/>
    <lineage>
        <taxon>Eukaryota</taxon>
        <taxon>Fungi</taxon>
        <taxon>Dikarya</taxon>
        <taxon>Basidiomycota</taxon>
        <taxon>Agaricomycotina</taxon>
        <taxon>Agaricomycetes</taxon>
        <taxon>Agaricomycetidae</taxon>
        <taxon>Boletales</taxon>
        <taxon>Boletales incertae sedis</taxon>
        <taxon>Leucogyrophana</taxon>
    </lineage>
</organism>
<proteinExistence type="predicted"/>
<name>A0ACB8BVC6_9AGAM</name>
<keyword evidence="2" id="KW-1185">Reference proteome</keyword>
<protein>
    <submittedName>
        <fullName evidence="1">Uncharacterized protein</fullName>
    </submittedName>
</protein>
<comment type="caution">
    <text evidence="1">The sequence shown here is derived from an EMBL/GenBank/DDBJ whole genome shotgun (WGS) entry which is preliminary data.</text>
</comment>
<accession>A0ACB8BVC6</accession>
<evidence type="ECO:0000313" key="1">
    <source>
        <dbReference type="EMBL" id="KAH7928787.1"/>
    </source>
</evidence>